<dbReference type="RefSeq" id="XP_021281688.1">
    <property type="nucleotide sequence ID" value="XM_021426013.1"/>
</dbReference>
<dbReference type="GeneID" id="110414672"/>
<accession>A0A6J1A3V7</accession>
<evidence type="ECO:0000313" key="2">
    <source>
        <dbReference type="Proteomes" id="UP000504621"/>
    </source>
</evidence>
<gene>
    <name evidence="3" type="primary">LOC110414672</name>
</gene>
<reference evidence="3" key="1">
    <citation type="submission" date="2025-08" db="UniProtKB">
        <authorList>
            <consortium name="RefSeq"/>
        </authorList>
    </citation>
    <scope>IDENTIFICATION</scope>
    <source>
        <tissue evidence="3">Leaf</tissue>
    </source>
</reference>
<name>A0A6J1A3V7_9ROSI</name>
<protein>
    <submittedName>
        <fullName evidence="3">Uncharacterized protein LOC110414672 isoform X1</fullName>
    </submittedName>
</protein>
<keyword evidence="2" id="KW-1185">Reference proteome</keyword>
<evidence type="ECO:0000256" key="1">
    <source>
        <dbReference type="SAM" id="MobiDB-lite"/>
    </source>
</evidence>
<dbReference type="AlphaFoldDB" id="A0A6J1A3V7"/>
<sequence length="163" mass="18461">MKINVLVRLLNYYKFFFIFTNIINKTLLNWSVYTIVLKDTFQYHFLPLSERNSSCYTEEGKDVQEPKTKTNTTQAIVCVCGEVPPNPIINSNSVKSFIPSLLYINVNQFQHHPKSSTLVLKCSLSGAAGNSQPSESEIQQRRGYGVDGRSASCPEEERNKNGF</sequence>
<organism evidence="2 3">
    <name type="scientific">Herrania umbratica</name>
    <dbReference type="NCBI Taxonomy" id="108875"/>
    <lineage>
        <taxon>Eukaryota</taxon>
        <taxon>Viridiplantae</taxon>
        <taxon>Streptophyta</taxon>
        <taxon>Embryophyta</taxon>
        <taxon>Tracheophyta</taxon>
        <taxon>Spermatophyta</taxon>
        <taxon>Magnoliopsida</taxon>
        <taxon>eudicotyledons</taxon>
        <taxon>Gunneridae</taxon>
        <taxon>Pentapetalae</taxon>
        <taxon>rosids</taxon>
        <taxon>malvids</taxon>
        <taxon>Malvales</taxon>
        <taxon>Malvaceae</taxon>
        <taxon>Byttnerioideae</taxon>
        <taxon>Herrania</taxon>
    </lineage>
</organism>
<dbReference type="OrthoDB" id="2020192at2759"/>
<feature type="compositionally biased region" description="Polar residues" evidence="1">
    <location>
        <begin position="128"/>
        <end position="137"/>
    </location>
</feature>
<feature type="region of interest" description="Disordered" evidence="1">
    <location>
        <begin position="128"/>
        <end position="163"/>
    </location>
</feature>
<dbReference type="Proteomes" id="UP000504621">
    <property type="component" value="Unplaced"/>
</dbReference>
<proteinExistence type="predicted"/>
<evidence type="ECO:0000313" key="3">
    <source>
        <dbReference type="RefSeq" id="XP_021281688.1"/>
    </source>
</evidence>